<name>A0A7J5YNU5_DISMA</name>
<protein>
    <recommendedName>
        <fullName evidence="5">Transmembrane protein</fullName>
    </recommendedName>
</protein>
<evidence type="ECO:0000256" key="2">
    <source>
        <dbReference type="SAM" id="SignalP"/>
    </source>
</evidence>
<keyword evidence="2" id="KW-0732">Signal</keyword>
<dbReference type="AlphaFoldDB" id="A0A7J5YNU5"/>
<comment type="caution">
    <text evidence="3">The sequence shown here is derived from an EMBL/GenBank/DDBJ whole genome shotgun (WGS) entry which is preliminary data.</text>
</comment>
<evidence type="ECO:0000313" key="3">
    <source>
        <dbReference type="EMBL" id="KAF3850419.1"/>
    </source>
</evidence>
<evidence type="ECO:0008006" key="5">
    <source>
        <dbReference type="Google" id="ProtNLM"/>
    </source>
</evidence>
<gene>
    <name evidence="3" type="ORF">F7725_012191</name>
</gene>
<evidence type="ECO:0000313" key="4">
    <source>
        <dbReference type="Proteomes" id="UP000518266"/>
    </source>
</evidence>
<reference evidence="3 4" key="1">
    <citation type="submission" date="2020-03" db="EMBL/GenBank/DDBJ databases">
        <title>Dissostichus mawsoni Genome sequencing and assembly.</title>
        <authorList>
            <person name="Park H."/>
        </authorList>
    </citation>
    <scope>NUCLEOTIDE SEQUENCE [LARGE SCALE GENOMIC DNA]</scope>
    <source>
        <strain evidence="3">DM0001</strain>
        <tissue evidence="3">Muscle</tissue>
    </source>
</reference>
<feature type="compositionally biased region" description="Low complexity" evidence="1">
    <location>
        <begin position="118"/>
        <end position="135"/>
    </location>
</feature>
<organism evidence="3 4">
    <name type="scientific">Dissostichus mawsoni</name>
    <name type="common">Antarctic cod</name>
    <dbReference type="NCBI Taxonomy" id="36200"/>
    <lineage>
        <taxon>Eukaryota</taxon>
        <taxon>Metazoa</taxon>
        <taxon>Chordata</taxon>
        <taxon>Craniata</taxon>
        <taxon>Vertebrata</taxon>
        <taxon>Euteleostomi</taxon>
        <taxon>Actinopterygii</taxon>
        <taxon>Neopterygii</taxon>
        <taxon>Teleostei</taxon>
        <taxon>Neoteleostei</taxon>
        <taxon>Acanthomorphata</taxon>
        <taxon>Eupercaria</taxon>
        <taxon>Perciformes</taxon>
        <taxon>Notothenioidei</taxon>
        <taxon>Nototheniidae</taxon>
        <taxon>Dissostichus</taxon>
    </lineage>
</organism>
<dbReference type="Proteomes" id="UP000518266">
    <property type="component" value="Unassembled WGS sequence"/>
</dbReference>
<proteinExistence type="predicted"/>
<sequence length="494" mass="52774">MSFILLQMLKLRLPRCLAWSIRAPEGSCGSSSRGRCSLSTAALKETSSALSSSSVALTVCERAAISLLTASIFSSIILLFCSSSSLSAAILASSSSSRNCCESALLTVGEKQKEMKGSSFSSSSCSSRSSSSSLPLPRLTLVRSSDRMRKETSSALSSSSVALTVCERAAISLLTASIFSSIILLFCSSSSLSAAILASFPLPETASSMGLNLWSLCFSESLQTRHTGRSSSDLEAMLSLSEAENTADRKYIQVRVPWEGALHFDLDVRQRVEQILVGGVVEAERVLKLRPDVRSGGTEEFSSRGITATTKMATAMIPAPRPEYRATSLELSIPEETGQNTNKFRVNETPDSLSAAEPVIECHRRTGGRVVPRVGEPRLVDDQVVVGSRVDVDVACDQPYLGDGHPLRRAAVQNDHHVDGNLLPLGVLLKVLPQVCEGDKSSCQVSSDADRGLAALRRPEVAPGDTETPIILGAVEILHLLPGHIDHHLPNLQP</sequence>
<accession>A0A7J5YNU5</accession>
<feature type="chain" id="PRO_5029815695" description="Transmembrane protein" evidence="2">
    <location>
        <begin position="19"/>
        <end position="494"/>
    </location>
</feature>
<feature type="region of interest" description="Disordered" evidence="1">
    <location>
        <begin position="116"/>
        <end position="135"/>
    </location>
</feature>
<dbReference type="OrthoDB" id="10667684at2759"/>
<evidence type="ECO:0000256" key="1">
    <source>
        <dbReference type="SAM" id="MobiDB-lite"/>
    </source>
</evidence>
<feature type="signal peptide" evidence="2">
    <location>
        <begin position="1"/>
        <end position="18"/>
    </location>
</feature>
<dbReference type="EMBL" id="JAAKFY010000010">
    <property type="protein sequence ID" value="KAF3850419.1"/>
    <property type="molecule type" value="Genomic_DNA"/>
</dbReference>
<keyword evidence="4" id="KW-1185">Reference proteome</keyword>